<gene>
    <name evidence="5" type="ORF">LIY65_09140</name>
</gene>
<dbReference type="HAMAP" id="MF_00984">
    <property type="entry name" value="SSB"/>
    <property type="match status" value="1"/>
</dbReference>
<keyword evidence="2" id="KW-0234">DNA repair</keyword>
<keyword evidence="2" id="KW-0235">DNA replication</keyword>
<dbReference type="InterPro" id="IPR011344">
    <property type="entry name" value="ssDNA-bd"/>
</dbReference>
<evidence type="ECO:0000313" key="5">
    <source>
        <dbReference type="EMBL" id="MCB6828856.1"/>
    </source>
</evidence>
<dbReference type="Gene3D" id="2.40.50.140">
    <property type="entry name" value="Nucleic acid-binding proteins"/>
    <property type="match status" value="1"/>
</dbReference>
<keyword evidence="2" id="KW-0227">DNA damage</keyword>
<feature type="compositionally biased region" description="Polar residues" evidence="4">
    <location>
        <begin position="114"/>
        <end position="123"/>
    </location>
</feature>
<dbReference type="AlphaFoldDB" id="A0AAW4UB42"/>
<protein>
    <recommendedName>
        <fullName evidence="2 3">Single-stranded DNA-binding protein</fullName>
        <shortName evidence="2">SSB</shortName>
    </recommendedName>
</protein>
<dbReference type="PANTHER" id="PTHR10302">
    <property type="entry name" value="SINGLE-STRANDED DNA-BINDING PROTEIN"/>
    <property type="match status" value="1"/>
</dbReference>
<feature type="short sequence motif" description="Important for interaction with partner proteins" evidence="2">
    <location>
        <begin position="129"/>
        <end position="134"/>
    </location>
</feature>
<name>A0AAW4UB42_9FIRM</name>
<dbReference type="GO" id="GO:0006310">
    <property type="term" value="P:DNA recombination"/>
    <property type="evidence" value="ECO:0007669"/>
    <property type="project" value="UniProtKB-UniRule"/>
</dbReference>
<reference evidence="5" key="1">
    <citation type="submission" date="2021-10" db="EMBL/GenBank/DDBJ databases">
        <title>Collection of gut derived symbiotic bacterial strains cultured from healthy donors.</title>
        <authorList>
            <person name="Lin H."/>
            <person name="Littmann E."/>
            <person name="Claire K."/>
            <person name="Pamer E."/>
        </authorList>
    </citation>
    <scope>NUCLEOTIDE SEQUENCE</scope>
    <source>
        <strain evidence="5">MSK.7.16</strain>
    </source>
</reference>
<proteinExistence type="inferred from homology"/>
<organism evidence="5 6">
    <name type="scientific">Megamonas funiformis</name>
    <dbReference type="NCBI Taxonomy" id="437897"/>
    <lineage>
        <taxon>Bacteria</taxon>
        <taxon>Bacillati</taxon>
        <taxon>Bacillota</taxon>
        <taxon>Negativicutes</taxon>
        <taxon>Selenomonadales</taxon>
        <taxon>Selenomonadaceae</taxon>
        <taxon>Megamonas</taxon>
    </lineage>
</organism>
<feature type="region of interest" description="Disordered" evidence="4">
    <location>
        <begin position="114"/>
        <end position="134"/>
    </location>
</feature>
<keyword evidence="2" id="KW-0233">DNA recombination</keyword>
<dbReference type="PANTHER" id="PTHR10302:SF27">
    <property type="entry name" value="SINGLE-STRANDED DNA-BINDING PROTEIN"/>
    <property type="match status" value="1"/>
</dbReference>
<evidence type="ECO:0000256" key="2">
    <source>
        <dbReference type="HAMAP-Rule" id="MF_00984"/>
    </source>
</evidence>
<dbReference type="NCBIfam" id="TIGR00621">
    <property type="entry name" value="ssb"/>
    <property type="match status" value="1"/>
</dbReference>
<dbReference type="InterPro" id="IPR000424">
    <property type="entry name" value="Primosome_PriB/ssb"/>
</dbReference>
<evidence type="ECO:0000256" key="1">
    <source>
        <dbReference type="ARBA" id="ARBA00023125"/>
    </source>
</evidence>
<comment type="subunit">
    <text evidence="2">Homotetramer.</text>
</comment>
<comment type="function">
    <text evidence="2">Plays an important role in DNA replication, recombination and repair. Binds to ssDNA and to an array of partner proteins to recruit them to their sites of action during DNA metabolism.</text>
</comment>
<sequence length="134" mass="15147">MNKVILAGRLTKNPEIRYTQTGKAVASFTLAVNRRFSHNQEQTADFIPIVVWDKLVEVCSKHLFKGSQVLIEGRMQVRNYEAQDGSKRYVTEVIAQELEFMGTKPIAVTTENKPLSTQAQSFGSEVPEDEEIPF</sequence>
<dbReference type="GO" id="GO:0009295">
    <property type="term" value="C:nucleoid"/>
    <property type="evidence" value="ECO:0007669"/>
    <property type="project" value="TreeGrafter"/>
</dbReference>
<dbReference type="EMBL" id="JAJCGD010000026">
    <property type="protein sequence ID" value="MCB6828856.1"/>
    <property type="molecule type" value="Genomic_DNA"/>
</dbReference>
<accession>A0AAW4UB42</accession>
<dbReference type="InterPro" id="IPR012340">
    <property type="entry name" value="NA-bd_OB-fold"/>
</dbReference>
<dbReference type="CDD" id="cd04496">
    <property type="entry name" value="SSB_OBF"/>
    <property type="match status" value="1"/>
</dbReference>
<dbReference type="GO" id="GO:0006281">
    <property type="term" value="P:DNA repair"/>
    <property type="evidence" value="ECO:0007669"/>
    <property type="project" value="UniProtKB-UniRule"/>
</dbReference>
<dbReference type="SUPFAM" id="SSF50249">
    <property type="entry name" value="Nucleic acid-binding proteins"/>
    <property type="match status" value="1"/>
</dbReference>
<evidence type="ECO:0000256" key="3">
    <source>
        <dbReference type="PIRNR" id="PIRNR002070"/>
    </source>
</evidence>
<evidence type="ECO:0000313" key="6">
    <source>
        <dbReference type="Proteomes" id="UP001198190"/>
    </source>
</evidence>
<dbReference type="Proteomes" id="UP001198190">
    <property type="component" value="Unassembled WGS sequence"/>
</dbReference>
<dbReference type="Pfam" id="PF00436">
    <property type="entry name" value="SSB"/>
    <property type="match status" value="1"/>
</dbReference>
<dbReference type="PIRSF" id="PIRSF002070">
    <property type="entry name" value="SSB"/>
    <property type="match status" value="1"/>
</dbReference>
<dbReference type="GO" id="GO:0006260">
    <property type="term" value="P:DNA replication"/>
    <property type="evidence" value="ECO:0007669"/>
    <property type="project" value="UniProtKB-UniRule"/>
</dbReference>
<keyword evidence="1 2" id="KW-0238">DNA-binding</keyword>
<dbReference type="GO" id="GO:0003697">
    <property type="term" value="F:single-stranded DNA binding"/>
    <property type="evidence" value="ECO:0007669"/>
    <property type="project" value="UniProtKB-UniRule"/>
</dbReference>
<evidence type="ECO:0000256" key="4">
    <source>
        <dbReference type="SAM" id="MobiDB-lite"/>
    </source>
</evidence>
<comment type="caution">
    <text evidence="2">Lacks conserved residue(s) required for the propagation of feature annotation.</text>
</comment>
<comment type="caution">
    <text evidence="5">The sequence shown here is derived from an EMBL/GenBank/DDBJ whole genome shotgun (WGS) entry which is preliminary data.</text>
</comment>
<dbReference type="RefSeq" id="WP_227153125.1">
    <property type="nucleotide sequence ID" value="NZ_JAJCGD010000026.1"/>
</dbReference>
<dbReference type="PROSITE" id="PS50935">
    <property type="entry name" value="SSB"/>
    <property type="match status" value="1"/>
</dbReference>